<dbReference type="InterPro" id="IPR021434">
    <property type="entry name" value="DUF3082"/>
</dbReference>
<feature type="region of interest" description="Disordered" evidence="1">
    <location>
        <begin position="241"/>
        <end position="283"/>
    </location>
</feature>
<reference evidence="3 4" key="1">
    <citation type="submission" date="2023-12" db="EMBL/GenBank/DDBJ databases">
        <title>A high-quality genome assembly for Dillenia turbinata (Dilleniales).</title>
        <authorList>
            <person name="Chanderbali A."/>
        </authorList>
    </citation>
    <scope>NUCLEOTIDE SEQUENCE [LARGE SCALE GENOMIC DNA]</scope>
    <source>
        <strain evidence="3">LSX21</strain>
        <tissue evidence="3">Leaf</tissue>
    </source>
</reference>
<feature type="compositionally biased region" description="Basic and acidic residues" evidence="1">
    <location>
        <begin position="271"/>
        <end position="283"/>
    </location>
</feature>
<evidence type="ECO:0000256" key="2">
    <source>
        <dbReference type="SAM" id="Phobius"/>
    </source>
</evidence>
<dbReference type="PANTHER" id="PTHR35733">
    <property type="entry name" value="OS02G0307800 PROTEIN"/>
    <property type="match status" value="1"/>
</dbReference>
<dbReference type="PANTHER" id="PTHR35733:SF1">
    <property type="entry name" value="OS02G0307800 PROTEIN"/>
    <property type="match status" value="1"/>
</dbReference>
<organism evidence="3 4">
    <name type="scientific">Dillenia turbinata</name>
    <dbReference type="NCBI Taxonomy" id="194707"/>
    <lineage>
        <taxon>Eukaryota</taxon>
        <taxon>Viridiplantae</taxon>
        <taxon>Streptophyta</taxon>
        <taxon>Embryophyta</taxon>
        <taxon>Tracheophyta</taxon>
        <taxon>Spermatophyta</taxon>
        <taxon>Magnoliopsida</taxon>
        <taxon>eudicotyledons</taxon>
        <taxon>Gunneridae</taxon>
        <taxon>Pentapetalae</taxon>
        <taxon>Dilleniales</taxon>
        <taxon>Dilleniaceae</taxon>
        <taxon>Dillenia</taxon>
    </lineage>
</organism>
<feature type="transmembrane region" description="Helical" evidence="2">
    <location>
        <begin position="206"/>
        <end position="229"/>
    </location>
</feature>
<keyword evidence="2" id="KW-1133">Transmembrane helix</keyword>
<protein>
    <recommendedName>
        <fullName evidence="5">Transmembrane protein</fullName>
    </recommendedName>
</protein>
<dbReference type="Proteomes" id="UP001370490">
    <property type="component" value="Unassembled WGS sequence"/>
</dbReference>
<feature type="compositionally biased region" description="Basic and acidic residues" evidence="1">
    <location>
        <begin position="244"/>
        <end position="263"/>
    </location>
</feature>
<feature type="transmembrane region" description="Helical" evidence="2">
    <location>
        <begin position="161"/>
        <end position="186"/>
    </location>
</feature>
<evidence type="ECO:0008006" key="5">
    <source>
        <dbReference type="Google" id="ProtNLM"/>
    </source>
</evidence>
<comment type="caution">
    <text evidence="3">The sequence shown here is derived from an EMBL/GenBank/DDBJ whole genome shotgun (WGS) entry which is preliminary data.</text>
</comment>
<keyword evidence="2" id="KW-0812">Transmembrane</keyword>
<name>A0AAN8W5L7_9MAGN</name>
<evidence type="ECO:0000256" key="1">
    <source>
        <dbReference type="SAM" id="MobiDB-lite"/>
    </source>
</evidence>
<dbReference type="AlphaFoldDB" id="A0AAN8W5L7"/>
<evidence type="ECO:0000313" key="3">
    <source>
        <dbReference type="EMBL" id="KAK6946673.1"/>
    </source>
</evidence>
<proteinExistence type="predicted"/>
<accession>A0AAN8W5L7</accession>
<gene>
    <name evidence="3" type="ORF">RJ641_000146</name>
</gene>
<evidence type="ECO:0000313" key="4">
    <source>
        <dbReference type="Proteomes" id="UP001370490"/>
    </source>
</evidence>
<dbReference type="GO" id="GO:0009535">
    <property type="term" value="C:chloroplast thylakoid membrane"/>
    <property type="evidence" value="ECO:0007669"/>
    <property type="project" value="TreeGrafter"/>
</dbReference>
<dbReference type="Pfam" id="PF11282">
    <property type="entry name" value="DUF3082"/>
    <property type="match status" value="1"/>
</dbReference>
<dbReference type="EMBL" id="JBAMMX010000001">
    <property type="protein sequence ID" value="KAK6946673.1"/>
    <property type="molecule type" value="Genomic_DNA"/>
</dbReference>
<sequence length="283" mass="30750">MLMSQHLLSSNISFSLSHHHNPLFHFPSSFPSTSPSLRFLHRPTSVHLNSGQIRAIPEQWLAQTTELTSSDAPDDGPVELPSSIFATSDNPTPLQVATSVLLTGAISLFLFRSVRRRAKRAKEMKFRSSGAKTLKEEAVDSLKVIAPLSVEAKAPPSPVQAFLGAFAAGVIALILYKFTITVEAALNRQAISDNYSVRQITITVRTIINGLCYLATFVFGANSLGLFLYSGQLALNSFMGNSSEDNKNEGKEQKSTSDSEEKSPIGGTELTTREKSESSDDTQ</sequence>
<keyword evidence="4" id="KW-1185">Reference proteome</keyword>
<keyword evidence="2" id="KW-0472">Membrane</keyword>